<dbReference type="AlphaFoldDB" id="A0A1D6HZ27"/>
<dbReference type="eggNOG" id="ENOG502R6RF">
    <property type="taxonomic scope" value="Eukaryota"/>
</dbReference>
<gene>
    <name evidence="3" type="ORF">ZEAMMB73_Zm00001d019590</name>
</gene>
<organism evidence="3">
    <name type="scientific">Zea mays</name>
    <name type="common">Maize</name>
    <dbReference type="NCBI Taxonomy" id="4577"/>
    <lineage>
        <taxon>Eukaryota</taxon>
        <taxon>Viridiplantae</taxon>
        <taxon>Streptophyta</taxon>
        <taxon>Embryophyta</taxon>
        <taxon>Tracheophyta</taxon>
        <taxon>Spermatophyta</taxon>
        <taxon>Magnoliopsida</taxon>
        <taxon>Liliopsida</taxon>
        <taxon>Poales</taxon>
        <taxon>Poaceae</taxon>
        <taxon>PACMAD clade</taxon>
        <taxon>Panicoideae</taxon>
        <taxon>Andropogonodae</taxon>
        <taxon>Andropogoneae</taxon>
        <taxon>Tripsacinae</taxon>
        <taxon>Zea</taxon>
    </lineage>
</organism>
<dbReference type="EMBL" id="CM007650">
    <property type="protein sequence ID" value="ONM53340.1"/>
    <property type="molecule type" value="Genomic_DNA"/>
</dbReference>
<name>A0A1D6HZ27_MAIZE</name>
<proteinExistence type="predicted"/>
<accession>A0A1D6HZ27</accession>
<feature type="region of interest" description="Disordered" evidence="1">
    <location>
        <begin position="75"/>
        <end position="171"/>
    </location>
</feature>
<dbReference type="InParanoid" id="A0A1D6HZ27"/>
<dbReference type="PaxDb" id="4577-AC215907.3_FGP003"/>
<feature type="signal peptide" evidence="2">
    <location>
        <begin position="1"/>
        <end position="29"/>
    </location>
</feature>
<protein>
    <submittedName>
        <fullName evidence="3">Uncharacterized protein</fullName>
    </submittedName>
</protein>
<evidence type="ECO:0000256" key="1">
    <source>
        <dbReference type="SAM" id="MobiDB-lite"/>
    </source>
</evidence>
<feature type="compositionally biased region" description="Polar residues" evidence="1">
    <location>
        <begin position="113"/>
        <end position="124"/>
    </location>
</feature>
<reference evidence="3" key="1">
    <citation type="submission" date="2015-12" db="EMBL/GenBank/DDBJ databases">
        <title>Update maize B73 reference genome by single molecule sequencing technologies.</title>
        <authorList>
            <consortium name="Maize Genome Sequencing Project"/>
            <person name="Ware D."/>
        </authorList>
    </citation>
    <scope>NUCLEOTIDE SEQUENCE [LARGE SCALE GENOMIC DNA]</scope>
    <source>
        <tissue evidence="3">Seedling</tissue>
    </source>
</reference>
<feature type="compositionally biased region" description="Basic and acidic residues" evidence="1">
    <location>
        <begin position="151"/>
        <end position="171"/>
    </location>
</feature>
<feature type="chain" id="PRO_5010805110" evidence="2">
    <location>
        <begin position="30"/>
        <end position="171"/>
    </location>
</feature>
<evidence type="ECO:0000256" key="2">
    <source>
        <dbReference type="SAM" id="SignalP"/>
    </source>
</evidence>
<keyword evidence="2" id="KW-0732">Signal</keyword>
<evidence type="ECO:0000313" key="3">
    <source>
        <dbReference type="EMBL" id="ONM53340.1"/>
    </source>
</evidence>
<sequence>MALGARRSQLAGLAAAVLQGACWMPAGLAGSTVVTDSEGHTYAHRLAEGPGGEDVAMGAEEDAEDVVGVARERLGEVGSSADGEIPDADGAVIRGGGKSARRRPSGEKERSETLSPWPSSSATGVRSEEDHTRRSLSAEASVAATTRTTRQGRERRFPFQSWEERGKGSEI</sequence>